<dbReference type="PANTHER" id="PTHR42813:SF4">
    <property type="entry name" value="NADP-DEPENDENT ISOPROPANOL DEHYDROGENASE"/>
    <property type="match status" value="1"/>
</dbReference>
<comment type="cofactor">
    <cofactor evidence="1 6">
        <name>Zn(2+)</name>
        <dbReference type="ChEBI" id="CHEBI:29105"/>
    </cofactor>
</comment>
<dbReference type="InterPro" id="IPR013149">
    <property type="entry name" value="ADH-like_C"/>
</dbReference>
<dbReference type="Pfam" id="PF00107">
    <property type="entry name" value="ADH_zinc_N"/>
    <property type="match status" value="1"/>
</dbReference>
<protein>
    <submittedName>
        <fullName evidence="8">Alcohol dehydrogenase</fullName>
    </submittedName>
</protein>
<evidence type="ECO:0000313" key="9">
    <source>
        <dbReference type="Proteomes" id="UP000076852"/>
    </source>
</evidence>
<keyword evidence="4 6" id="KW-0862">Zinc</keyword>
<comment type="similarity">
    <text evidence="2 6">Belongs to the zinc-containing alcohol dehydrogenase family.</text>
</comment>
<gene>
    <name evidence="8" type="ORF">AYM40_30470</name>
</gene>
<dbReference type="KEGG" id="buz:AYM40_30470"/>
<keyword evidence="3 6" id="KW-0479">Metal-binding</keyword>
<dbReference type="EMBL" id="CP014579">
    <property type="protein sequence ID" value="ANB76528.1"/>
    <property type="molecule type" value="Genomic_DNA"/>
</dbReference>
<dbReference type="InterPro" id="IPR036291">
    <property type="entry name" value="NAD(P)-bd_dom_sf"/>
</dbReference>
<dbReference type="InterPro" id="IPR013154">
    <property type="entry name" value="ADH-like_N"/>
</dbReference>
<dbReference type="InterPro" id="IPR002328">
    <property type="entry name" value="ADH_Zn_CS"/>
</dbReference>
<dbReference type="SMART" id="SM00829">
    <property type="entry name" value="PKS_ER"/>
    <property type="match status" value="1"/>
</dbReference>
<proteinExistence type="inferred from homology"/>
<organism evidence="8 9">
    <name type="scientific">Paraburkholderia phytofirmans OLGA172</name>
    <dbReference type="NCBI Taxonomy" id="1417228"/>
    <lineage>
        <taxon>Bacteria</taxon>
        <taxon>Pseudomonadati</taxon>
        <taxon>Pseudomonadota</taxon>
        <taxon>Betaproteobacteria</taxon>
        <taxon>Burkholderiales</taxon>
        <taxon>Burkholderiaceae</taxon>
        <taxon>Paraburkholderia</taxon>
    </lineage>
</organism>
<keyword evidence="5" id="KW-0560">Oxidoreductase</keyword>
<dbReference type="PROSITE" id="PS00059">
    <property type="entry name" value="ADH_ZINC"/>
    <property type="match status" value="1"/>
</dbReference>
<feature type="domain" description="Enoyl reductase (ER)" evidence="7">
    <location>
        <begin position="13"/>
        <end position="351"/>
    </location>
</feature>
<evidence type="ECO:0000256" key="3">
    <source>
        <dbReference type="ARBA" id="ARBA00022723"/>
    </source>
</evidence>
<dbReference type="OrthoDB" id="5484143at2"/>
<dbReference type="RefSeq" id="WP_063499745.1">
    <property type="nucleotide sequence ID" value="NZ_CP014579.1"/>
</dbReference>
<dbReference type="Gene3D" id="3.90.180.10">
    <property type="entry name" value="Medium-chain alcohol dehydrogenases, catalytic domain"/>
    <property type="match status" value="1"/>
</dbReference>
<dbReference type="SUPFAM" id="SSF50129">
    <property type="entry name" value="GroES-like"/>
    <property type="match status" value="1"/>
</dbReference>
<evidence type="ECO:0000256" key="5">
    <source>
        <dbReference type="ARBA" id="ARBA00023002"/>
    </source>
</evidence>
<sequence length="357" mass="37528">MKMMKAAIFVEPGRIALDDKPVPDIGPTDALIRITTTTICGTDIHILKGEYPVEKGLTLGHEPIGIIEKLGSQVKGYEEGQRVLCSAVTPCGQCASCLMGFHSQCGGKSTGGWQIAGGWKIGNYLDGCQAEYFVVPDAQANLARIPDNLTDEDVLLIPDIVSTGFSAAESGGVKIGDVVVVVAQGPIGLCATAGARLLGAGLIIAVDPVDARLEKAKTMGADILLNPTRCDVLEEVMKLTNGVGADVALECLGRDETIATCVNVTRPGGAISSVGIYSKAIPIPLDGFGAGLANKRIITSTCPGGKERMRRLLNIVSTGRLKLDHLVTHRFSLDDIQAAYDLFGHQRDGVVKLAVKP</sequence>
<dbReference type="Pfam" id="PF08240">
    <property type="entry name" value="ADH_N"/>
    <property type="match status" value="1"/>
</dbReference>
<dbReference type="PANTHER" id="PTHR42813">
    <property type="entry name" value="ZINC-TYPE ALCOHOL DEHYDROGENASE-LIKE"/>
    <property type="match status" value="1"/>
</dbReference>
<keyword evidence="9" id="KW-1185">Reference proteome</keyword>
<evidence type="ECO:0000313" key="8">
    <source>
        <dbReference type="EMBL" id="ANB76528.1"/>
    </source>
</evidence>
<accession>A0A160FUQ8</accession>
<evidence type="ECO:0000256" key="1">
    <source>
        <dbReference type="ARBA" id="ARBA00001947"/>
    </source>
</evidence>
<dbReference type="STRING" id="1804984.AYM40_30470"/>
<name>A0A160FUQ8_9BURK</name>
<dbReference type="Gene3D" id="3.40.50.720">
    <property type="entry name" value="NAD(P)-binding Rossmann-like Domain"/>
    <property type="match status" value="1"/>
</dbReference>
<evidence type="ECO:0000259" key="7">
    <source>
        <dbReference type="SMART" id="SM00829"/>
    </source>
</evidence>
<evidence type="ECO:0000256" key="6">
    <source>
        <dbReference type="RuleBase" id="RU361277"/>
    </source>
</evidence>
<dbReference type="GO" id="GO:0008270">
    <property type="term" value="F:zinc ion binding"/>
    <property type="evidence" value="ECO:0007669"/>
    <property type="project" value="InterPro"/>
</dbReference>
<dbReference type="InterPro" id="IPR020843">
    <property type="entry name" value="ER"/>
</dbReference>
<dbReference type="Proteomes" id="UP000076852">
    <property type="component" value="Chromosome 2"/>
</dbReference>
<reference evidence="8 9" key="1">
    <citation type="journal article" date="2016" name="Gene">
        <title>PacBio SMRT assembly of a complex multi-replicon genome reveals chlorocatechol degradative operon in a region of genome plasticity.</title>
        <authorList>
            <person name="Ricker N."/>
            <person name="Shen S.Y."/>
            <person name="Goordial J."/>
            <person name="Jin S."/>
            <person name="Fulthorpe R.R."/>
        </authorList>
    </citation>
    <scope>NUCLEOTIDE SEQUENCE [LARGE SCALE GENOMIC DNA]</scope>
    <source>
        <strain evidence="8 9">OLGA172</strain>
    </source>
</reference>
<evidence type="ECO:0000256" key="2">
    <source>
        <dbReference type="ARBA" id="ARBA00008072"/>
    </source>
</evidence>
<dbReference type="InterPro" id="IPR011032">
    <property type="entry name" value="GroES-like_sf"/>
</dbReference>
<dbReference type="AlphaFoldDB" id="A0A160FUQ8"/>
<dbReference type="SUPFAM" id="SSF51735">
    <property type="entry name" value="NAD(P)-binding Rossmann-fold domains"/>
    <property type="match status" value="1"/>
</dbReference>
<dbReference type="GO" id="GO:0016616">
    <property type="term" value="F:oxidoreductase activity, acting on the CH-OH group of donors, NAD or NADP as acceptor"/>
    <property type="evidence" value="ECO:0007669"/>
    <property type="project" value="UniProtKB-ARBA"/>
</dbReference>
<evidence type="ECO:0000256" key="4">
    <source>
        <dbReference type="ARBA" id="ARBA00022833"/>
    </source>
</evidence>